<name>A0A4P6YTH3_9LACO</name>
<proteinExistence type="predicted"/>
<keyword evidence="2" id="KW-0378">Hydrolase</keyword>
<dbReference type="GO" id="GO:0046677">
    <property type="term" value="P:response to antibiotic"/>
    <property type="evidence" value="ECO:0007669"/>
    <property type="project" value="InterPro"/>
</dbReference>
<dbReference type="Pfam" id="PF13354">
    <property type="entry name" value="Beta-lactamase2"/>
    <property type="match status" value="1"/>
</dbReference>
<dbReference type="OrthoDB" id="9775096at2"/>
<protein>
    <submittedName>
        <fullName evidence="2">Serine hydrolase</fullName>
    </submittedName>
</protein>
<feature type="domain" description="Beta-lactamase class A catalytic" evidence="1">
    <location>
        <begin position="120"/>
        <end position="323"/>
    </location>
</feature>
<sequence>MQTSLPIKRILLLVFLLVVLIVAGCSQAKKDAATKPQAQAETTAIKKQTKEPIKQTLVKGKAGKNKASVATTAEPKQTKTLTRELKNSTFTKLPGYWSVSTQSIVPSGKRVSLNNLAGKQQNQIAASTIKIFIALACMDAANTKAMNLDKQHSLQQAEQVGGSGILMDEKPGTRFTIRQLIELMLTESDNTATNILIDELGITNGTDGFTVLDKYLNTWGYRNTQIQRKLMDLSNWNNGKSNRISADDACDVLVKLYQQKIPNVTTAQRDWLLSLMLRTTNRTKLPSKLPADVICYNKSGESTYKGVENDLAIIQRGSQVFAVVGLSQYYDPNQPASHQLLDQEYYAYPDKTQQQINAFGELGKQLANYYFAED</sequence>
<dbReference type="Proteomes" id="UP000292886">
    <property type="component" value="Chromosome"/>
</dbReference>
<reference evidence="3" key="1">
    <citation type="submission" date="2019-03" db="EMBL/GenBank/DDBJ databases">
        <title>Weissella sp. 26KH-42 Genome sequencing.</title>
        <authorList>
            <person name="Heo J."/>
            <person name="Kim S.-J."/>
            <person name="Kim J.-S."/>
            <person name="Hong S.-B."/>
            <person name="Kwon S.-W."/>
        </authorList>
    </citation>
    <scope>NUCLEOTIDE SEQUENCE [LARGE SCALE GENOMIC DNA]</scope>
    <source>
        <strain evidence="3">26KH-42</strain>
    </source>
</reference>
<dbReference type="PANTHER" id="PTHR35333:SF3">
    <property type="entry name" value="BETA-LACTAMASE-TYPE TRANSPEPTIDASE FOLD CONTAINING PROTEIN"/>
    <property type="match status" value="1"/>
</dbReference>
<dbReference type="GO" id="GO:0030655">
    <property type="term" value="P:beta-lactam antibiotic catabolic process"/>
    <property type="evidence" value="ECO:0007669"/>
    <property type="project" value="InterPro"/>
</dbReference>
<evidence type="ECO:0000313" key="2">
    <source>
        <dbReference type="EMBL" id="QBO35990.1"/>
    </source>
</evidence>
<dbReference type="KEGG" id="wei:EQG49_05705"/>
<dbReference type="PANTHER" id="PTHR35333">
    <property type="entry name" value="BETA-LACTAMASE"/>
    <property type="match status" value="1"/>
</dbReference>
<keyword evidence="3" id="KW-1185">Reference proteome</keyword>
<dbReference type="InterPro" id="IPR045155">
    <property type="entry name" value="Beta-lactam_cat"/>
</dbReference>
<dbReference type="AlphaFoldDB" id="A0A4P6YTH3"/>
<gene>
    <name evidence="2" type="ORF">EQG49_05705</name>
</gene>
<dbReference type="InterPro" id="IPR000871">
    <property type="entry name" value="Beta-lactam_class-A"/>
</dbReference>
<dbReference type="EMBL" id="CP037940">
    <property type="protein sequence ID" value="QBO35990.1"/>
    <property type="molecule type" value="Genomic_DNA"/>
</dbReference>
<accession>A0A4P6YTH3</accession>
<dbReference type="GO" id="GO:0008800">
    <property type="term" value="F:beta-lactamase activity"/>
    <property type="evidence" value="ECO:0007669"/>
    <property type="project" value="InterPro"/>
</dbReference>
<dbReference type="Gene3D" id="3.40.710.10">
    <property type="entry name" value="DD-peptidase/beta-lactamase superfamily"/>
    <property type="match status" value="1"/>
</dbReference>
<organism evidence="2 3">
    <name type="scientific">Periweissella cryptocerci</name>
    <dbReference type="NCBI Taxonomy" id="2506420"/>
    <lineage>
        <taxon>Bacteria</taxon>
        <taxon>Bacillati</taxon>
        <taxon>Bacillota</taxon>
        <taxon>Bacilli</taxon>
        <taxon>Lactobacillales</taxon>
        <taxon>Lactobacillaceae</taxon>
        <taxon>Periweissella</taxon>
    </lineage>
</organism>
<dbReference type="InterPro" id="IPR012338">
    <property type="entry name" value="Beta-lactam/transpept-like"/>
</dbReference>
<evidence type="ECO:0000313" key="3">
    <source>
        <dbReference type="Proteomes" id="UP000292886"/>
    </source>
</evidence>
<dbReference type="RefSeq" id="WP_133363069.1">
    <property type="nucleotide sequence ID" value="NZ_CP037940.1"/>
</dbReference>
<evidence type="ECO:0000259" key="1">
    <source>
        <dbReference type="Pfam" id="PF13354"/>
    </source>
</evidence>
<dbReference type="SUPFAM" id="SSF56601">
    <property type="entry name" value="beta-lactamase/transpeptidase-like"/>
    <property type="match status" value="1"/>
</dbReference>